<evidence type="ECO:0000256" key="7">
    <source>
        <dbReference type="HAMAP-Rule" id="MF_00083"/>
    </source>
</evidence>
<evidence type="ECO:0000256" key="5">
    <source>
        <dbReference type="ARBA" id="ARBA00038063"/>
    </source>
</evidence>
<comment type="subcellular location">
    <subcellularLocation>
        <location evidence="7">Cytoplasm</location>
    </subcellularLocation>
</comment>
<dbReference type="GO" id="GO:0000049">
    <property type="term" value="F:tRNA binding"/>
    <property type="evidence" value="ECO:0007669"/>
    <property type="project" value="UniProtKB-UniRule"/>
</dbReference>
<feature type="site" description="Stabilizes the basic form of H active site to accept a proton" evidence="7">
    <location>
        <position position="95"/>
    </location>
</feature>
<evidence type="ECO:0000256" key="8">
    <source>
        <dbReference type="RuleBase" id="RU000673"/>
    </source>
</evidence>
<feature type="site" description="Discriminates between blocked and unblocked aminoacyl-tRNA" evidence="7">
    <location>
        <position position="12"/>
    </location>
</feature>
<keyword evidence="3 7" id="KW-0378">Hydrolase</keyword>
<comment type="caution">
    <text evidence="7">Lacks conserved residue(s) required for the propagation of feature annotation.</text>
</comment>
<keyword evidence="2 7" id="KW-0820">tRNA-binding</keyword>
<dbReference type="GO" id="GO:0072344">
    <property type="term" value="P:rescue of stalled ribosome"/>
    <property type="evidence" value="ECO:0007669"/>
    <property type="project" value="UniProtKB-UniRule"/>
</dbReference>
<sequence>MEAWYLVAGLGNPGPQYERTRHNAGFLLAERLARRWGADWSVERAFESRLARVSRGNARVLLCQPLTFMNLSGRAVVALARYFQIPADRILVAVDDADLALGQIRLRPGGGTGGHHGLESVLAHLGTDAFPRLRIGIGRQPGTREITGYVLSPFTAEEWERLQPVLDRAAEQVECWLDHGLARAMNLYNGWVNPPPGRSDET</sequence>
<evidence type="ECO:0000256" key="4">
    <source>
        <dbReference type="ARBA" id="ARBA00022884"/>
    </source>
</evidence>
<keyword evidence="4 7" id="KW-0694">RNA-binding</keyword>
<dbReference type="CDD" id="cd00462">
    <property type="entry name" value="PTH"/>
    <property type="match status" value="1"/>
</dbReference>
<evidence type="ECO:0000256" key="6">
    <source>
        <dbReference type="ARBA" id="ARBA00050038"/>
    </source>
</evidence>
<dbReference type="EMBL" id="JAAKYA010000082">
    <property type="protein sequence ID" value="NGO40222.1"/>
    <property type="molecule type" value="Genomic_DNA"/>
</dbReference>
<comment type="catalytic activity">
    <reaction evidence="7 8">
        <text>an N-acyl-L-alpha-aminoacyl-tRNA + H2O = an N-acyl-L-amino acid + a tRNA + H(+)</text>
        <dbReference type="Rhea" id="RHEA:54448"/>
        <dbReference type="Rhea" id="RHEA-COMP:10123"/>
        <dbReference type="Rhea" id="RHEA-COMP:13883"/>
        <dbReference type="ChEBI" id="CHEBI:15377"/>
        <dbReference type="ChEBI" id="CHEBI:15378"/>
        <dbReference type="ChEBI" id="CHEBI:59874"/>
        <dbReference type="ChEBI" id="CHEBI:78442"/>
        <dbReference type="ChEBI" id="CHEBI:138191"/>
        <dbReference type="EC" id="3.1.1.29"/>
    </reaction>
</comment>
<dbReference type="InterPro" id="IPR001328">
    <property type="entry name" value="Pept_tRNA_hydro"/>
</dbReference>
<evidence type="ECO:0000313" key="11">
    <source>
        <dbReference type="Proteomes" id="UP000477311"/>
    </source>
</evidence>
<dbReference type="Proteomes" id="UP000477311">
    <property type="component" value="Unassembled WGS sequence"/>
</dbReference>
<keyword evidence="7" id="KW-0963">Cytoplasm</keyword>
<reference evidence="10 11" key="1">
    <citation type="submission" date="2020-02" db="EMBL/GenBank/DDBJ databases">
        <title>Draft genome sequence of Limisphaera ngatamarikiensis NGM72.4T, a thermophilic Verrucomicrobia grouped in subdivision 3.</title>
        <authorList>
            <person name="Carere C.R."/>
            <person name="Steen J."/>
            <person name="Hugenholtz P."/>
            <person name="Stott M.B."/>
        </authorList>
    </citation>
    <scope>NUCLEOTIDE SEQUENCE [LARGE SCALE GENOMIC DNA]</scope>
    <source>
        <strain evidence="10 11">NGM72.4</strain>
    </source>
</reference>
<dbReference type="InterPro" id="IPR018171">
    <property type="entry name" value="Pept_tRNA_hydro_CS"/>
</dbReference>
<organism evidence="10 11">
    <name type="scientific">Limisphaera ngatamarikiensis</name>
    <dbReference type="NCBI Taxonomy" id="1324935"/>
    <lineage>
        <taxon>Bacteria</taxon>
        <taxon>Pseudomonadati</taxon>
        <taxon>Verrucomicrobiota</taxon>
        <taxon>Verrucomicrobiia</taxon>
        <taxon>Limisphaerales</taxon>
        <taxon>Limisphaeraceae</taxon>
        <taxon>Limisphaera</taxon>
    </lineage>
</organism>
<comment type="similarity">
    <text evidence="5 7 9">Belongs to the PTH family.</text>
</comment>
<feature type="binding site" evidence="7">
    <location>
        <position position="70"/>
    </location>
    <ligand>
        <name>tRNA</name>
        <dbReference type="ChEBI" id="CHEBI:17843"/>
    </ligand>
</feature>
<name>A0A6M1RZN6_9BACT</name>
<comment type="caution">
    <text evidence="10">The sequence shown here is derived from an EMBL/GenBank/DDBJ whole genome shotgun (WGS) entry which is preliminary data.</text>
</comment>
<dbReference type="EC" id="3.1.1.29" evidence="1 7"/>
<comment type="subunit">
    <text evidence="7">Monomer.</text>
</comment>
<dbReference type="PANTHER" id="PTHR17224">
    <property type="entry name" value="PEPTIDYL-TRNA HYDROLASE"/>
    <property type="match status" value="1"/>
</dbReference>
<feature type="binding site" evidence="7">
    <location>
        <position position="17"/>
    </location>
    <ligand>
        <name>tRNA</name>
        <dbReference type="ChEBI" id="CHEBI:17843"/>
    </ligand>
</feature>
<dbReference type="Pfam" id="PF01195">
    <property type="entry name" value="Pept_tRNA_hydro"/>
    <property type="match status" value="1"/>
</dbReference>
<comment type="function">
    <text evidence="7">Catalyzes the release of premature peptidyl moieties from peptidyl-tRNA molecules trapped in stalled 50S ribosomal subunits, and thus maintains levels of free tRNAs and 50S ribosomes.</text>
</comment>
<dbReference type="GO" id="GO:0006515">
    <property type="term" value="P:protein quality control for misfolded or incompletely synthesized proteins"/>
    <property type="evidence" value="ECO:0007669"/>
    <property type="project" value="UniProtKB-UniRule"/>
</dbReference>
<dbReference type="GO" id="GO:0004045">
    <property type="term" value="F:peptidyl-tRNA hydrolase activity"/>
    <property type="evidence" value="ECO:0007669"/>
    <property type="project" value="UniProtKB-UniRule"/>
</dbReference>
<dbReference type="HAMAP" id="MF_00083">
    <property type="entry name" value="Pept_tRNA_hydro_bact"/>
    <property type="match status" value="1"/>
</dbReference>
<dbReference type="SUPFAM" id="SSF53178">
    <property type="entry name" value="Peptidyl-tRNA hydrolase-like"/>
    <property type="match status" value="1"/>
</dbReference>
<evidence type="ECO:0000256" key="3">
    <source>
        <dbReference type="ARBA" id="ARBA00022801"/>
    </source>
</evidence>
<dbReference type="AlphaFoldDB" id="A0A6M1RZN6"/>
<gene>
    <name evidence="7" type="primary">pth</name>
    <name evidence="10" type="ORF">G4L39_12580</name>
</gene>
<comment type="function">
    <text evidence="7">Hydrolyzes ribosome-free peptidyl-tRNAs (with 1 or more amino acids incorporated), which drop off the ribosome during protein synthesis, or as a result of ribosome stalling.</text>
</comment>
<feature type="binding site" evidence="7">
    <location>
        <position position="68"/>
    </location>
    <ligand>
        <name>tRNA</name>
        <dbReference type="ChEBI" id="CHEBI:17843"/>
    </ligand>
</feature>
<dbReference type="FunFam" id="3.40.50.1470:FF:000001">
    <property type="entry name" value="Peptidyl-tRNA hydrolase"/>
    <property type="match status" value="1"/>
</dbReference>
<evidence type="ECO:0000256" key="9">
    <source>
        <dbReference type="RuleBase" id="RU004320"/>
    </source>
</evidence>
<dbReference type="RefSeq" id="WP_165108587.1">
    <property type="nucleotide sequence ID" value="NZ_JAAKYA010000082.1"/>
</dbReference>
<accession>A0A6M1RZN6</accession>
<evidence type="ECO:0000313" key="10">
    <source>
        <dbReference type="EMBL" id="NGO40222.1"/>
    </source>
</evidence>
<dbReference type="GO" id="GO:0005737">
    <property type="term" value="C:cytoplasm"/>
    <property type="evidence" value="ECO:0007669"/>
    <property type="project" value="UniProtKB-SubCell"/>
</dbReference>
<evidence type="ECO:0000256" key="2">
    <source>
        <dbReference type="ARBA" id="ARBA00022555"/>
    </source>
</evidence>
<dbReference type="PANTHER" id="PTHR17224:SF1">
    <property type="entry name" value="PEPTIDYL-TRNA HYDROLASE"/>
    <property type="match status" value="1"/>
</dbReference>
<keyword evidence="11" id="KW-1185">Reference proteome</keyword>
<dbReference type="NCBIfam" id="TIGR00447">
    <property type="entry name" value="pth"/>
    <property type="match status" value="1"/>
</dbReference>
<protein>
    <recommendedName>
        <fullName evidence="6 7">Peptidyl-tRNA hydrolase</fullName>
        <shortName evidence="7">Pth</shortName>
        <ecNumber evidence="1 7">3.1.1.29</ecNumber>
    </recommendedName>
</protein>
<evidence type="ECO:0000256" key="1">
    <source>
        <dbReference type="ARBA" id="ARBA00013260"/>
    </source>
</evidence>
<proteinExistence type="inferred from homology"/>
<feature type="active site" description="Proton acceptor" evidence="7">
    <location>
        <position position="22"/>
    </location>
</feature>
<dbReference type="InterPro" id="IPR036416">
    <property type="entry name" value="Pept_tRNA_hydro_sf"/>
</dbReference>
<dbReference type="Gene3D" id="3.40.50.1470">
    <property type="entry name" value="Peptidyl-tRNA hydrolase"/>
    <property type="match status" value="1"/>
</dbReference>
<dbReference type="PROSITE" id="PS01195">
    <property type="entry name" value="PEPT_TRNA_HYDROL_1"/>
    <property type="match status" value="1"/>
</dbReference>